<evidence type="ECO:0000313" key="2">
    <source>
        <dbReference type="EMBL" id="KAJ9584602.1"/>
    </source>
</evidence>
<reference evidence="2" key="2">
    <citation type="submission" date="2023-05" db="EMBL/GenBank/DDBJ databases">
        <authorList>
            <person name="Fouks B."/>
        </authorList>
    </citation>
    <scope>NUCLEOTIDE SEQUENCE</scope>
    <source>
        <strain evidence="2">Stay&amp;Tobe</strain>
        <tissue evidence="2">Testes</tissue>
    </source>
</reference>
<dbReference type="EMBL" id="JASPKZ010007387">
    <property type="protein sequence ID" value="KAJ9584602.1"/>
    <property type="molecule type" value="Genomic_DNA"/>
</dbReference>
<sequence length="329" mass="37737">TVKSSVTPKIKLLVDKFEIKPIKALEMPSSSVNKRHTVIPELICSSLNTNKKRKRCEEVLNDQPMDLSKNNCRSPEIKRRKSQENSPSTSKIFQHTALKSTEECTMNKETILASRKHKMILDLLGDNKVEMHEKSLLGKLSVELPASGSNPIGCTSNSSSQNQILMQTQTVLIKGLKQKKKKLFALLLKKPYQRQQFRGQQCSLHYFWRHHCEDMSYISDSPNELDDIEMNGGIKHKLTVSKETSVVDHLDKVNSKKSESAQDSQPSRTNENLPKLHKNHLQNGWEKIHHILDEVLKDTELSEMIEQEREVISAFKKLEDFPSKKTWTN</sequence>
<gene>
    <name evidence="2" type="ORF">L9F63_021044</name>
</gene>
<reference evidence="2" key="1">
    <citation type="journal article" date="2023" name="IScience">
        <title>Live-bearing cockroach genome reveals convergent evolutionary mechanisms linked to viviparity in insects and beyond.</title>
        <authorList>
            <person name="Fouks B."/>
            <person name="Harrison M.C."/>
            <person name="Mikhailova A.A."/>
            <person name="Marchal E."/>
            <person name="English S."/>
            <person name="Carruthers M."/>
            <person name="Jennings E.C."/>
            <person name="Chiamaka E.L."/>
            <person name="Frigard R.A."/>
            <person name="Pippel M."/>
            <person name="Attardo G.M."/>
            <person name="Benoit J.B."/>
            <person name="Bornberg-Bauer E."/>
            <person name="Tobe S.S."/>
        </authorList>
    </citation>
    <scope>NUCLEOTIDE SEQUENCE</scope>
    <source>
        <strain evidence="2">Stay&amp;Tobe</strain>
    </source>
</reference>
<evidence type="ECO:0000256" key="1">
    <source>
        <dbReference type="SAM" id="MobiDB-lite"/>
    </source>
</evidence>
<dbReference type="AlphaFoldDB" id="A0AAD7ZQB0"/>
<keyword evidence="3" id="KW-1185">Reference proteome</keyword>
<feature type="non-terminal residue" evidence="2">
    <location>
        <position position="1"/>
    </location>
</feature>
<feature type="compositionally biased region" description="Polar residues" evidence="1">
    <location>
        <begin position="261"/>
        <end position="272"/>
    </location>
</feature>
<feature type="region of interest" description="Disordered" evidence="1">
    <location>
        <begin position="61"/>
        <end position="91"/>
    </location>
</feature>
<feature type="region of interest" description="Disordered" evidence="1">
    <location>
        <begin position="253"/>
        <end position="275"/>
    </location>
</feature>
<evidence type="ECO:0000313" key="3">
    <source>
        <dbReference type="Proteomes" id="UP001233999"/>
    </source>
</evidence>
<proteinExistence type="predicted"/>
<feature type="non-terminal residue" evidence="2">
    <location>
        <position position="329"/>
    </location>
</feature>
<organism evidence="2 3">
    <name type="scientific">Diploptera punctata</name>
    <name type="common">Pacific beetle cockroach</name>
    <dbReference type="NCBI Taxonomy" id="6984"/>
    <lineage>
        <taxon>Eukaryota</taxon>
        <taxon>Metazoa</taxon>
        <taxon>Ecdysozoa</taxon>
        <taxon>Arthropoda</taxon>
        <taxon>Hexapoda</taxon>
        <taxon>Insecta</taxon>
        <taxon>Pterygota</taxon>
        <taxon>Neoptera</taxon>
        <taxon>Polyneoptera</taxon>
        <taxon>Dictyoptera</taxon>
        <taxon>Blattodea</taxon>
        <taxon>Blaberoidea</taxon>
        <taxon>Blaberidae</taxon>
        <taxon>Diplopterinae</taxon>
        <taxon>Diploptera</taxon>
    </lineage>
</organism>
<dbReference type="Proteomes" id="UP001233999">
    <property type="component" value="Unassembled WGS sequence"/>
</dbReference>
<name>A0AAD7ZQB0_DIPPU</name>
<accession>A0AAD7ZQB0</accession>
<comment type="caution">
    <text evidence="2">The sequence shown here is derived from an EMBL/GenBank/DDBJ whole genome shotgun (WGS) entry which is preliminary data.</text>
</comment>
<protein>
    <submittedName>
        <fullName evidence="2">Uncharacterized protein</fullName>
    </submittedName>
</protein>